<keyword evidence="4 10" id="KW-0808">Transferase</keyword>
<evidence type="ECO:0000256" key="8">
    <source>
        <dbReference type="ARBA" id="ARBA00031306"/>
    </source>
</evidence>
<keyword evidence="3 10" id="KW-0285">Flavoprotein</keyword>
<evidence type="ECO:0000256" key="10">
    <source>
        <dbReference type="PIRNR" id="PIRNR006268"/>
    </source>
</evidence>
<dbReference type="PANTHER" id="PTHR30040:SF2">
    <property type="entry name" value="FAD:PROTEIN FMN TRANSFERASE"/>
    <property type="match status" value="1"/>
</dbReference>
<keyword evidence="7 10" id="KW-0460">Magnesium</keyword>
<evidence type="ECO:0000256" key="1">
    <source>
        <dbReference type="ARBA" id="ARBA00011955"/>
    </source>
</evidence>
<dbReference type="PANTHER" id="PTHR30040">
    <property type="entry name" value="THIAMINE BIOSYNTHESIS LIPOPROTEIN APBE"/>
    <property type="match status" value="1"/>
</dbReference>
<evidence type="ECO:0000256" key="9">
    <source>
        <dbReference type="ARBA" id="ARBA00048540"/>
    </source>
</evidence>
<keyword evidence="5 10" id="KW-0479">Metal-binding</keyword>
<dbReference type="GO" id="GO:0046872">
    <property type="term" value="F:metal ion binding"/>
    <property type="evidence" value="ECO:0007669"/>
    <property type="project" value="UniProtKB-UniRule"/>
</dbReference>
<evidence type="ECO:0000256" key="5">
    <source>
        <dbReference type="ARBA" id="ARBA00022723"/>
    </source>
</evidence>
<evidence type="ECO:0000256" key="2">
    <source>
        <dbReference type="ARBA" id="ARBA00016337"/>
    </source>
</evidence>
<evidence type="ECO:0000256" key="11">
    <source>
        <dbReference type="PIRSR" id="PIRSR006268-2"/>
    </source>
</evidence>
<feature type="binding site" evidence="11">
    <location>
        <position position="292"/>
    </location>
    <ligand>
        <name>Mg(2+)</name>
        <dbReference type="ChEBI" id="CHEBI:18420"/>
    </ligand>
</feature>
<feature type="binding site" evidence="11">
    <location>
        <position position="296"/>
    </location>
    <ligand>
        <name>Mg(2+)</name>
        <dbReference type="ChEBI" id="CHEBI:18420"/>
    </ligand>
</feature>
<name>A0A388TI69_9BACT</name>
<keyword evidence="6 10" id="KW-0274">FAD</keyword>
<comment type="catalytic activity">
    <reaction evidence="9 10">
        <text>L-threonyl-[protein] + FAD = FMN-L-threonyl-[protein] + AMP + H(+)</text>
        <dbReference type="Rhea" id="RHEA:36847"/>
        <dbReference type="Rhea" id="RHEA-COMP:11060"/>
        <dbReference type="Rhea" id="RHEA-COMP:11061"/>
        <dbReference type="ChEBI" id="CHEBI:15378"/>
        <dbReference type="ChEBI" id="CHEBI:30013"/>
        <dbReference type="ChEBI" id="CHEBI:57692"/>
        <dbReference type="ChEBI" id="CHEBI:74257"/>
        <dbReference type="ChEBI" id="CHEBI:456215"/>
        <dbReference type="EC" id="2.7.1.180"/>
    </reaction>
</comment>
<comment type="similarity">
    <text evidence="10">Belongs to the ApbE family.</text>
</comment>
<evidence type="ECO:0000313" key="12">
    <source>
        <dbReference type="EMBL" id="GBR76609.1"/>
    </source>
</evidence>
<reference evidence="12 13" key="1">
    <citation type="journal article" date="2019" name="ISME J.">
        <title>Genome analyses of uncultured TG2/ZB3 bacteria in 'Margulisbacteria' specifically attached to ectosymbiotic spirochetes of protists in the termite gut.</title>
        <authorList>
            <person name="Utami Y.D."/>
            <person name="Kuwahara H."/>
            <person name="Igai K."/>
            <person name="Murakami T."/>
            <person name="Sugaya K."/>
            <person name="Morikawa T."/>
            <person name="Nagura Y."/>
            <person name="Yuki M."/>
            <person name="Deevong P."/>
            <person name="Inoue T."/>
            <person name="Kihara K."/>
            <person name="Lo N."/>
            <person name="Yamada A."/>
            <person name="Ohkuma M."/>
            <person name="Hongoh Y."/>
        </authorList>
    </citation>
    <scope>NUCLEOTIDE SEQUENCE [LARGE SCALE GENOMIC DNA]</scope>
    <source>
        <strain evidence="12">NkOx7-02</strain>
    </source>
</reference>
<evidence type="ECO:0000256" key="7">
    <source>
        <dbReference type="ARBA" id="ARBA00022842"/>
    </source>
</evidence>
<sequence>MLNEKQRIAAYVLLFFLLCWGFDHFLTLQEISASRYVLHTLTEVKILCRNKRRGRQASNAAFAKLKELEAKFNYFDPASELSQINREAYGQDLPISAEMRDVLALALSGSELSGGAFDITTTPLTRLYGFGTDSRRAPQRQDIQEQLTSIGWKKVRLDTERQTVRLLDRQTQLDLGGIAKGYAVDQAVAILRQYGIRQALVNAGGNIYALGQNRGKPWRIGIRHPRSPAENMEIIELRDAACATSGDYEQYFIDDNQQRYAHIFNPQTGRPANLENNLAAVTVIADTAARADMLSTACFVLGEARSAHIPEKKIFYKAE</sequence>
<dbReference type="GO" id="GO:0016740">
    <property type="term" value="F:transferase activity"/>
    <property type="evidence" value="ECO:0007669"/>
    <property type="project" value="UniProtKB-UniRule"/>
</dbReference>
<dbReference type="Pfam" id="PF02424">
    <property type="entry name" value="ApbE"/>
    <property type="match status" value="1"/>
</dbReference>
<proteinExistence type="inferred from homology"/>
<dbReference type="EC" id="2.7.1.180" evidence="1 10"/>
<evidence type="ECO:0000256" key="6">
    <source>
        <dbReference type="ARBA" id="ARBA00022827"/>
    </source>
</evidence>
<dbReference type="AlphaFoldDB" id="A0A388TI69"/>
<dbReference type="Proteomes" id="UP000275925">
    <property type="component" value="Unassembled WGS sequence"/>
</dbReference>
<dbReference type="EMBL" id="BGZO01000035">
    <property type="protein sequence ID" value="GBR76609.1"/>
    <property type="molecule type" value="Genomic_DNA"/>
</dbReference>
<dbReference type="Gene3D" id="3.10.520.10">
    <property type="entry name" value="ApbE-like domains"/>
    <property type="match status" value="1"/>
</dbReference>
<comment type="caution">
    <text evidence="12">The sequence shown here is derived from an EMBL/GenBank/DDBJ whole genome shotgun (WGS) entry which is preliminary data.</text>
</comment>
<evidence type="ECO:0000256" key="4">
    <source>
        <dbReference type="ARBA" id="ARBA00022679"/>
    </source>
</evidence>
<evidence type="ECO:0000256" key="3">
    <source>
        <dbReference type="ARBA" id="ARBA00022630"/>
    </source>
</evidence>
<dbReference type="PIRSF" id="PIRSF006268">
    <property type="entry name" value="ApbE"/>
    <property type="match status" value="1"/>
</dbReference>
<evidence type="ECO:0000313" key="13">
    <source>
        <dbReference type="Proteomes" id="UP000275925"/>
    </source>
</evidence>
<organism evidence="12 13">
    <name type="scientific">Candidatus Termititenax persephonae</name>
    <dbReference type="NCBI Taxonomy" id="2218525"/>
    <lineage>
        <taxon>Bacteria</taxon>
        <taxon>Bacillati</taxon>
        <taxon>Candidatus Margulisiibacteriota</taxon>
        <taxon>Candidatus Termititenacia</taxon>
        <taxon>Candidatus Termititenacales</taxon>
        <taxon>Candidatus Termititenacaceae</taxon>
        <taxon>Candidatus Termititenax</taxon>
    </lineage>
</organism>
<feature type="binding site" evidence="11">
    <location>
        <position position="177"/>
    </location>
    <ligand>
        <name>Mg(2+)</name>
        <dbReference type="ChEBI" id="CHEBI:18420"/>
    </ligand>
</feature>
<gene>
    <name evidence="12" type="primary">apbE</name>
    <name evidence="12" type="ORF">NO2_1133</name>
</gene>
<dbReference type="SUPFAM" id="SSF143631">
    <property type="entry name" value="ApbE-like"/>
    <property type="match status" value="1"/>
</dbReference>
<protein>
    <recommendedName>
        <fullName evidence="2 10">FAD:protein FMN transferase</fullName>
        <ecNumber evidence="1 10">2.7.1.180</ecNumber>
    </recommendedName>
    <alternativeName>
        <fullName evidence="8 10">Flavin transferase</fullName>
    </alternativeName>
</protein>
<accession>A0A388TI69</accession>
<dbReference type="InterPro" id="IPR024932">
    <property type="entry name" value="ApbE"/>
</dbReference>
<comment type="cofactor">
    <cofactor evidence="11">
        <name>Mg(2+)</name>
        <dbReference type="ChEBI" id="CHEBI:18420"/>
    </cofactor>
    <cofactor evidence="11">
        <name>Mn(2+)</name>
        <dbReference type="ChEBI" id="CHEBI:29035"/>
    </cofactor>
    <text evidence="11">Magnesium. Can also use manganese.</text>
</comment>
<dbReference type="InterPro" id="IPR003374">
    <property type="entry name" value="ApbE-like_sf"/>
</dbReference>
<keyword evidence="13" id="KW-1185">Reference proteome</keyword>